<name>A0A4Y9ZEG5_9AGAM</name>
<feature type="compositionally biased region" description="Basic residues" evidence="1">
    <location>
        <begin position="25"/>
        <end position="46"/>
    </location>
</feature>
<dbReference type="Proteomes" id="UP000298327">
    <property type="component" value="Unassembled WGS sequence"/>
</dbReference>
<keyword evidence="3" id="KW-1185">Reference proteome</keyword>
<evidence type="ECO:0000313" key="3">
    <source>
        <dbReference type="Proteomes" id="UP000298327"/>
    </source>
</evidence>
<dbReference type="EMBL" id="SEOQ01000012">
    <property type="protein sequence ID" value="TFY72540.1"/>
    <property type="molecule type" value="Genomic_DNA"/>
</dbReference>
<sequence length="112" mass="12903">MQEARHEITYLACSDPGTHAQLQPRRQHAQQHHDRNKPKHTRRRLPSARTPLLIRHATSAHELSQHPASFASDQLADTQHLKYTRLPRFAHRNLMTSASSSACLLPIHLQRE</sequence>
<organism evidence="2 3">
    <name type="scientific">Dentipellis fragilis</name>
    <dbReference type="NCBI Taxonomy" id="205917"/>
    <lineage>
        <taxon>Eukaryota</taxon>
        <taxon>Fungi</taxon>
        <taxon>Dikarya</taxon>
        <taxon>Basidiomycota</taxon>
        <taxon>Agaricomycotina</taxon>
        <taxon>Agaricomycetes</taxon>
        <taxon>Russulales</taxon>
        <taxon>Hericiaceae</taxon>
        <taxon>Dentipellis</taxon>
    </lineage>
</organism>
<evidence type="ECO:0000256" key="1">
    <source>
        <dbReference type="SAM" id="MobiDB-lite"/>
    </source>
</evidence>
<evidence type="ECO:0000313" key="2">
    <source>
        <dbReference type="EMBL" id="TFY72540.1"/>
    </source>
</evidence>
<comment type="caution">
    <text evidence="2">The sequence shown here is derived from an EMBL/GenBank/DDBJ whole genome shotgun (WGS) entry which is preliminary data.</text>
</comment>
<accession>A0A4Y9ZEG5</accession>
<protein>
    <submittedName>
        <fullName evidence="2">Uncharacterized protein</fullName>
    </submittedName>
</protein>
<dbReference type="AlphaFoldDB" id="A0A4Y9ZEG5"/>
<feature type="region of interest" description="Disordered" evidence="1">
    <location>
        <begin position="14"/>
        <end position="49"/>
    </location>
</feature>
<reference evidence="2 3" key="1">
    <citation type="submission" date="2019-02" db="EMBL/GenBank/DDBJ databases">
        <title>Genome sequencing of the rare red list fungi Dentipellis fragilis.</title>
        <authorList>
            <person name="Buettner E."/>
            <person name="Kellner H."/>
        </authorList>
    </citation>
    <scope>NUCLEOTIDE SEQUENCE [LARGE SCALE GENOMIC DNA]</scope>
    <source>
        <strain evidence="2 3">DSM 105465</strain>
    </source>
</reference>
<gene>
    <name evidence="2" type="ORF">EVG20_g465</name>
</gene>
<proteinExistence type="predicted"/>